<comment type="caution">
    <text evidence="1">The sequence shown here is derived from an EMBL/GenBank/DDBJ whole genome shotgun (WGS) entry which is preliminary data.</text>
</comment>
<evidence type="ECO:0000313" key="2">
    <source>
        <dbReference type="Proteomes" id="UP001551482"/>
    </source>
</evidence>
<reference evidence="1 2" key="1">
    <citation type="submission" date="2024-06" db="EMBL/GenBank/DDBJ databases">
        <title>The Natural Products Discovery Center: Release of the First 8490 Sequenced Strains for Exploring Actinobacteria Biosynthetic Diversity.</title>
        <authorList>
            <person name="Kalkreuter E."/>
            <person name="Kautsar S.A."/>
            <person name="Yang D."/>
            <person name="Bader C.D."/>
            <person name="Teijaro C.N."/>
            <person name="Fluegel L."/>
            <person name="Davis C.M."/>
            <person name="Simpson J.R."/>
            <person name="Lauterbach L."/>
            <person name="Steele A.D."/>
            <person name="Gui C."/>
            <person name="Meng S."/>
            <person name="Li G."/>
            <person name="Viehrig K."/>
            <person name="Ye F."/>
            <person name="Su P."/>
            <person name="Kiefer A.F."/>
            <person name="Nichols A."/>
            <person name="Cepeda A.J."/>
            <person name="Yan W."/>
            <person name="Fan B."/>
            <person name="Jiang Y."/>
            <person name="Adhikari A."/>
            <person name="Zheng C.-J."/>
            <person name="Schuster L."/>
            <person name="Cowan T.M."/>
            <person name="Smanski M.J."/>
            <person name="Chevrette M.G."/>
            <person name="De Carvalho L.P.S."/>
            <person name="Shen B."/>
        </authorList>
    </citation>
    <scope>NUCLEOTIDE SEQUENCE [LARGE SCALE GENOMIC DNA]</scope>
    <source>
        <strain evidence="1 2">NPDC048946</strain>
    </source>
</reference>
<dbReference type="Proteomes" id="UP001551482">
    <property type="component" value="Unassembled WGS sequence"/>
</dbReference>
<keyword evidence="2" id="KW-1185">Reference proteome</keyword>
<gene>
    <name evidence="1" type="ORF">AB0C36_28865</name>
</gene>
<protein>
    <recommendedName>
        <fullName evidence="3">Cupin domain-containing protein</fullName>
    </recommendedName>
</protein>
<organism evidence="1 2">
    <name type="scientific">Streptodolium elevatio</name>
    <dbReference type="NCBI Taxonomy" id="3157996"/>
    <lineage>
        <taxon>Bacteria</taxon>
        <taxon>Bacillati</taxon>
        <taxon>Actinomycetota</taxon>
        <taxon>Actinomycetes</taxon>
        <taxon>Kitasatosporales</taxon>
        <taxon>Streptomycetaceae</taxon>
        <taxon>Streptodolium</taxon>
    </lineage>
</organism>
<dbReference type="EMBL" id="JBEZFP010000090">
    <property type="protein sequence ID" value="MEU8137510.1"/>
    <property type="molecule type" value="Genomic_DNA"/>
</dbReference>
<dbReference type="InterPro" id="IPR011051">
    <property type="entry name" value="RmlC_Cupin_sf"/>
</dbReference>
<evidence type="ECO:0000313" key="1">
    <source>
        <dbReference type="EMBL" id="MEU8137510.1"/>
    </source>
</evidence>
<sequence length="142" mass="15198">MTMPSIGTAAPCVPTALFGTVTCLDDNGTIRSFPPFAADSSEDGWTFNMVRAVNGRDFREHFWEMHPTSDKFVAVASGSVNLHLRAHDGHPRRTFPLGPGTAVTVPAGRWHLLEVAEPSSVLTLARPTGALLEPVAFDVATA</sequence>
<proteinExistence type="predicted"/>
<dbReference type="Gene3D" id="2.60.120.10">
    <property type="entry name" value="Jelly Rolls"/>
    <property type="match status" value="1"/>
</dbReference>
<dbReference type="SUPFAM" id="SSF51182">
    <property type="entry name" value="RmlC-like cupins"/>
    <property type="match status" value="1"/>
</dbReference>
<evidence type="ECO:0008006" key="3">
    <source>
        <dbReference type="Google" id="ProtNLM"/>
    </source>
</evidence>
<accession>A0ABV3DP37</accession>
<dbReference type="RefSeq" id="WP_358359517.1">
    <property type="nucleotide sequence ID" value="NZ_JBEZFP010000090.1"/>
</dbReference>
<name>A0ABV3DP37_9ACTN</name>
<dbReference type="InterPro" id="IPR014710">
    <property type="entry name" value="RmlC-like_jellyroll"/>
</dbReference>